<accession>A0A249XNA3</accession>
<reference evidence="2 3" key="1">
    <citation type="submission" date="2017-08" db="EMBL/GenBank/DDBJ databases">
        <authorList>
            <person name="Bertolini C.M."/>
            <person name="Tyransky A."/>
            <person name="Ball S.L."/>
            <person name="Breitenberger C.A."/>
            <person name="Daniels C.J."/>
            <person name="Garlena R.A."/>
            <person name="Russell D.A."/>
            <person name="Pope W.H."/>
            <person name="Jacobs-Sera D."/>
            <person name="Hendrix R.W."/>
            <person name="Hatfull G.F."/>
        </authorList>
    </citation>
    <scope>NUCLEOTIDE SEQUENCE [LARGE SCALE GENOMIC DNA]</scope>
</reference>
<dbReference type="EMBL" id="MF668273">
    <property type="protein sequence ID" value="ASZ73209.1"/>
    <property type="molecule type" value="Genomic_DNA"/>
</dbReference>
<sequence length="94" mass="10766">MFESKVIRSESFASTVEGYLMAEVELWIESISATESEYNVRTLYTTGKYEGSKFVHSEVRTVESHHSMKSALRTYNYELQSLGDPDYEAHKASN</sequence>
<evidence type="ECO:0000313" key="3">
    <source>
        <dbReference type="Proteomes" id="UP000226224"/>
    </source>
</evidence>
<evidence type="ECO:0000313" key="2">
    <source>
        <dbReference type="EMBL" id="ASZ73209.1"/>
    </source>
</evidence>
<dbReference type="Proteomes" id="UP000226224">
    <property type="component" value="Segment"/>
</dbReference>
<proteinExistence type="predicted"/>
<name>A0A249XNA3_9CAUD</name>
<protein>
    <submittedName>
        <fullName evidence="2">Uncharacterized protein</fullName>
    </submittedName>
</protein>
<organism evidence="2 3">
    <name type="scientific">Arthrobacter phage GurgleFerb</name>
    <dbReference type="NCBI Taxonomy" id="2027884"/>
    <lineage>
        <taxon>Viruses</taxon>
        <taxon>Duplodnaviria</taxon>
        <taxon>Heunggongvirae</taxon>
        <taxon>Uroviricota</taxon>
        <taxon>Caudoviricetes</taxon>
        <taxon>Jasminevirus</taxon>
        <taxon>Jasminevirus adat</taxon>
    </lineage>
</organism>
<evidence type="ECO:0000313" key="1">
    <source>
        <dbReference type="EMBL" id="ASZ73157.1"/>
    </source>
</evidence>
<dbReference type="EMBL" id="MF668273">
    <property type="protein sequence ID" value="ASZ73157.1"/>
    <property type="molecule type" value="Genomic_DNA"/>
</dbReference>
<gene>
    <name evidence="1" type="ORF">GURGLEFERB_2</name>
    <name evidence="2" type="ORF">GURGLEFERB_56</name>
</gene>